<dbReference type="RefSeq" id="WP_133643359.1">
    <property type="nucleotide sequence ID" value="NZ_SNYI01000001.1"/>
</dbReference>
<proteinExistence type="predicted"/>
<dbReference type="OrthoDB" id="1446870at2"/>
<comment type="caution">
    <text evidence="2">The sequence shown here is derived from an EMBL/GenBank/DDBJ whole genome shotgun (WGS) entry which is preliminary data.</text>
</comment>
<evidence type="ECO:0000313" key="3">
    <source>
        <dbReference type="Proteomes" id="UP000295468"/>
    </source>
</evidence>
<evidence type="ECO:0000313" key="2">
    <source>
        <dbReference type="EMBL" id="TDQ33363.1"/>
    </source>
</evidence>
<keyword evidence="1" id="KW-0472">Membrane</keyword>
<feature type="transmembrane region" description="Helical" evidence="1">
    <location>
        <begin position="41"/>
        <end position="63"/>
    </location>
</feature>
<sequence>MQGQKIISTKFATRQVIVAALLFMMVGTGLELVLIDHYEDLLQLIPLVCIALAMVLVLVLLFYRTRFTIGFFKLVLGVSALSGLYGTFLHLQANYEFEQEMQPTADDWHLLVESLSGALPALAPGSMIVLALLGYSYITLINQKQQ</sequence>
<reference evidence="2 3" key="1">
    <citation type="submission" date="2019-03" db="EMBL/GenBank/DDBJ databases">
        <title>Genomic Encyclopedia of Archaeal and Bacterial Type Strains, Phase II (KMG-II): from individual species to whole genera.</title>
        <authorList>
            <person name="Goeker M."/>
        </authorList>
    </citation>
    <scope>NUCLEOTIDE SEQUENCE [LARGE SCALE GENOMIC DNA]</scope>
    <source>
        <strain evidence="2 3">DSM 18435</strain>
    </source>
</reference>
<keyword evidence="3" id="KW-1185">Reference proteome</keyword>
<gene>
    <name evidence="2" type="ORF">CLV82_1202</name>
</gene>
<feature type="transmembrane region" description="Helical" evidence="1">
    <location>
        <begin position="12"/>
        <end position="35"/>
    </location>
</feature>
<keyword evidence="1" id="KW-1133">Transmembrane helix</keyword>
<dbReference type="AlphaFoldDB" id="A0A4R6TT30"/>
<feature type="transmembrane region" description="Helical" evidence="1">
    <location>
        <begin position="70"/>
        <end position="91"/>
    </location>
</feature>
<evidence type="ECO:0000256" key="1">
    <source>
        <dbReference type="SAM" id="Phobius"/>
    </source>
</evidence>
<protein>
    <submittedName>
        <fullName evidence="2">Uncharacterized protein</fullName>
    </submittedName>
</protein>
<organism evidence="2 3">
    <name type="scientific">Zeaxanthinibacter enoshimensis</name>
    <dbReference type="NCBI Taxonomy" id="392009"/>
    <lineage>
        <taxon>Bacteria</taxon>
        <taxon>Pseudomonadati</taxon>
        <taxon>Bacteroidota</taxon>
        <taxon>Flavobacteriia</taxon>
        <taxon>Flavobacteriales</taxon>
        <taxon>Flavobacteriaceae</taxon>
        <taxon>Zeaxanthinibacter</taxon>
    </lineage>
</organism>
<name>A0A4R6TT30_9FLAO</name>
<dbReference type="Proteomes" id="UP000295468">
    <property type="component" value="Unassembled WGS sequence"/>
</dbReference>
<keyword evidence="1" id="KW-0812">Transmembrane</keyword>
<accession>A0A4R6TT30</accession>
<dbReference type="EMBL" id="SNYI01000001">
    <property type="protein sequence ID" value="TDQ33363.1"/>
    <property type="molecule type" value="Genomic_DNA"/>
</dbReference>
<feature type="transmembrane region" description="Helical" evidence="1">
    <location>
        <begin position="118"/>
        <end position="138"/>
    </location>
</feature>